<dbReference type="PANTHER" id="PTHR11364">
    <property type="entry name" value="THIOSULFATE SULFERTANSFERASE"/>
    <property type="match status" value="1"/>
</dbReference>
<dbReference type="KEGG" id="mhos:CXR34_03330"/>
<evidence type="ECO:0000313" key="6">
    <source>
        <dbReference type="Proteomes" id="UP000233276"/>
    </source>
</evidence>
<dbReference type="InterPro" id="IPR001763">
    <property type="entry name" value="Rhodanese-like_dom"/>
</dbReference>
<keyword evidence="1 5" id="KW-0808">Transferase</keyword>
<dbReference type="AlphaFoldDB" id="A0A2K9DN69"/>
<sequence>MTSPTPLVDASALAVELSSPTPPVLLDIRYRLDAPDGSAAYAAGHLPGAVYVSLDDELAAHGDPGEGRHPLPSAAAFQRAVRRWGIDDGDEVVVYDDWNSFAAARAWWMLTDAGIAARVLDGGLGAWTRSGGALQTGVVTRPAGTATVRPGRRRRLDIDDAAALARDGVLLDARAPERYRGDIEPLDPAAGHIPGARNAPTTANLDSDGRFRPAEALRAAYADLDGLPVGVYCGSGVTAAHAVLALRVAGHDAALYPGSWSQWSNTPGRPVAIGDRP</sequence>
<protein>
    <submittedName>
        <fullName evidence="5">Sulfurtransferase</fullName>
    </submittedName>
</protein>
<proteinExistence type="predicted"/>
<feature type="domain" description="Rhodanese" evidence="4">
    <location>
        <begin position="19"/>
        <end position="136"/>
    </location>
</feature>
<feature type="region of interest" description="Disordered" evidence="3">
    <location>
        <begin position="183"/>
        <end position="208"/>
    </location>
</feature>
<dbReference type="SUPFAM" id="SSF52821">
    <property type="entry name" value="Rhodanese/Cell cycle control phosphatase"/>
    <property type="match status" value="2"/>
</dbReference>
<dbReference type="GO" id="GO:0004792">
    <property type="term" value="F:thiosulfate-cyanide sulfurtransferase activity"/>
    <property type="evidence" value="ECO:0007669"/>
    <property type="project" value="InterPro"/>
</dbReference>
<dbReference type="CDD" id="cd01449">
    <property type="entry name" value="TST_Repeat_2"/>
    <property type="match status" value="1"/>
</dbReference>
<dbReference type="EMBL" id="CP025299">
    <property type="protein sequence ID" value="AUG28586.1"/>
    <property type="molecule type" value="Genomic_DNA"/>
</dbReference>
<dbReference type="SMART" id="SM00450">
    <property type="entry name" value="RHOD"/>
    <property type="match status" value="2"/>
</dbReference>
<keyword evidence="2" id="KW-0677">Repeat</keyword>
<dbReference type="Proteomes" id="UP000233276">
    <property type="component" value="Chromosome"/>
</dbReference>
<dbReference type="InterPro" id="IPR036873">
    <property type="entry name" value="Rhodanese-like_dom_sf"/>
</dbReference>
<feature type="domain" description="Rhodanese" evidence="4">
    <location>
        <begin position="164"/>
        <end position="272"/>
    </location>
</feature>
<evidence type="ECO:0000313" key="5">
    <source>
        <dbReference type="EMBL" id="AUG28586.1"/>
    </source>
</evidence>
<accession>A0A2K9DN69</accession>
<dbReference type="Pfam" id="PF00581">
    <property type="entry name" value="Rhodanese"/>
    <property type="match status" value="2"/>
</dbReference>
<dbReference type="PROSITE" id="PS00380">
    <property type="entry name" value="RHODANESE_1"/>
    <property type="match status" value="1"/>
</dbReference>
<dbReference type="PANTHER" id="PTHR11364:SF27">
    <property type="entry name" value="SULFURTRANSFERASE"/>
    <property type="match status" value="1"/>
</dbReference>
<evidence type="ECO:0000256" key="2">
    <source>
        <dbReference type="ARBA" id="ARBA00022737"/>
    </source>
</evidence>
<organism evidence="5 6">
    <name type="scientific">Microbacterium hominis</name>
    <dbReference type="NCBI Taxonomy" id="162426"/>
    <lineage>
        <taxon>Bacteria</taxon>
        <taxon>Bacillati</taxon>
        <taxon>Actinomycetota</taxon>
        <taxon>Actinomycetes</taxon>
        <taxon>Micrococcales</taxon>
        <taxon>Microbacteriaceae</taxon>
        <taxon>Microbacterium</taxon>
    </lineage>
</organism>
<evidence type="ECO:0000256" key="1">
    <source>
        <dbReference type="ARBA" id="ARBA00022679"/>
    </source>
</evidence>
<dbReference type="Gene3D" id="3.40.250.10">
    <property type="entry name" value="Rhodanese-like domain"/>
    <property type="match status" value="2"/>
</dbReference>
<dbReference type="InterPro" id="IPR001307">
    <property type="entry name" value="Thiosulphate_STrfase_CS"/>
</dbReference>
<dbReference type="RefSeq" id="WP_101305550.1">
    <property type="nucleotide sequence ID" value="NZ_CP025299.1"/>
</dbReference>
<dbReference type="PROSITE" id="PS50206">
    <property type="entry name" value="RHODANESE_3"/>
    <property type="match status" value="2"/>
</dbReference>
<dbReference type="InterPro" id="IPR045078">
    <property type="entry name" value="TST/MPST-like"/>
</dbReference>
<name>A0A2K9DN69_9MICO</name>
<gene>
    <name evidence="5" type="ORF">CXR34_03330</name>
</gene>
<reference evidence="5 6" key="1">
    <citation type="submission" date="2017-12" db="EMBL/GenBank/DDBJ databases">
        <title>Isolation and characterization of estrogens degradatiion strain Microbacterium hominis SJTG1.</title>
        <authorList>
            <person name="Xiong W."/>
            <person name="Yin C."/>
            <person name="Zheng D."/>
            <person name="Liang R."/>
        </authorList>
    </citation>
    <scope>NUCLEOTIDE SEQUENCE [LARGE SCALE GENOMIC DNA]</scope>
    <source>
        <strain evidence="5 6">SJTG1</strain>
    </source>
</reference>
<dbReference type="CDD" id="cd01448">
    <property type="entry name" value="TST_Repeat_1"/>
    <property type="match status" value="1"/>
</dbReference>
<evidence type="ECO:0000256" key="3">
    <source>
        <dbReference type="SAM" id="MobiDB-lite"/>
    </source>
</evidence>
<evidence type="ECO:0000259" key="4">
    <source>
        <dbReference type="PROSITE" id="PS50206"/>
    </source>
</evidence>